<dbReference type="WBParaSite" id="SVE_1763200.1">
    <property type="protein sequence ID" value="SVE_1763200.1"/>
    <property type="gene ID" value="SVE_1763200"/>
</dbReference>
<evidence type="ECO:0000313" key="2">
    <source>
        <dbReference type="WBParaSite" id="SVE_1763200.1"/>
    </source>
</evidence>
<organism evidence="1 2">
    <name type="scientific">Strongyloides venezuelensis</name>
    <name type="common">Threadworm</name>
    <dbReference type="NCBI Taxonomy" id="75913"/>
    <lineage>
        <taxon>Eukaryota</taxon>
        <taxon>Metazoa</taxon>
        <taxon>Ecdysozoa</taxon>
        <taxon>Nematoda</taxon>
        <taxon>Chromadorea</taxon>
        <taxon>Rhabditida</taxon>
        <taxon>Tylenchina</taxon>
        <taxon>Panagrolaimomorpha</taxon>
        <taxon>Strongyloidoidea</taxon>
        <taxon>Strongyloididae</taxon>
        <taxon>Strongyloides</taxon>
    </lineage>
</organism>
<keyword evidence="1" id="KW-1185">Reference proteome</keyword>
<sequence>MLLHNGAGIHGFTVHGAGILGFTDHGECVVMVGEDHFGVDGDLVDSGVEIAEIIQRYGMLTINNSLNFLTLHFL</sequence>
<proteinExistence type="predicted"/>
<protein>
    <submittedName>
        <fullName evidence="2">Glutamine amidotransferase type-2 domain-containing protein</fullName>
    </submittedName>
</protein>
<reference evidence="1" key="1">
    <citation type="submission" date="2014-07" db="EMBL/GenBank/DDBJ databases">
        <authorList>
            <person name="Martin A.A"/>
            <person name="De Silva N."/>
        </authorList>
    </citation>
    <scope>NUCLEOTIDE SEQUENCE</scope>
</reference>
<dbReference type="Proteomes" id="UP000035680">
    <property type="component" value="Unassembled WGS sequence"/>
</dbReference>
<reference evidence="2" key="2">
    <citation type="submission" date="2015-08" db="UniProtKB">
        <authorList>
            <consortium name="WormBaseParasite"/>
        </authorList>
    </citation>
    <scope>IDENTIFICATION</scope>
</reference>
<dbReference type="AlphaFoldDB" id="A0A0K0FYV5"/>
<name>A0A0K0FYV5_STRVS</name>
<accession>A0A0K0FYV5</accession>
<evidence type="ECO:0000313" key="1">
    <source>
        <dbReference type="Proteomes" id="UP000035680"/>
    </source>
</evidence>